<feature type="coiled-coil region" evidence="1">
    <location>
        <begin position="36"/>
        <end position="113"/>
    </location>
</feature>
<dbReference type="AlphaFoldDB" id="A0AAW0YN28"/>
<keyword evidence="1" id="KW-0175">Coiled coil</keyword>
<evidence type="ECO:0000256" key="2">
    <source>
        <dbReference type="SAM" id="MobiDB-lite"/>
    </source>
</evidence>
<dbReference type="KEGG" id="kne:92181554"/>
<feature type="region of interest" description="Disordered" evidence="2">
    <location>
        <begin position="117"/>
        <end position="247"/>
    </location>
</feature>
<gene>
    <name evidence="4" type="ORF">IAR55_004296</name>
</gene>
<protein>
    <recommendedName>
        <fullName evidence="3">BZIP domain-containing protein</fullName>
    </recommendedName>
</protein>
<evidence type="ECO:0000256" key="1">
    <source>
        <dbReference type="SAM" id="Coils"/>
    </source>
</evidence>
<accession>A0AAW0YN28</accession>
<feature type="compositionally biased region" description="Low complexity" evidence="2">
    <location>
        <begin position="196"/>
        <end position="213"/>
    </location>
</feature>
<evidence type="ECO:0000313" key="5">
    <source>
        <dbReference type="Proteomes" id="UP001388673"/>
    </source>
</evidence>
<reference evidence="4 5" key="1">
    <citation type="journal article" date="2024" name="bioRxiv">
        <title>Comparative genomics of Cryptococcus and Kwoniella reveals pathogenesis evolution and contrasting karyotype dynamics via intercentromeric recombination or chromosome fusion.</title>
        <authorList>
            <person name="Coelho M.A."/>
            <person name="David-Palma M."/>
            <person name="Shea T."/>
            <person name="Bowers K."/>
            <person name="McGinley-Smith S."/>
            <person name="Mohammad A.W."/>
            <person name="Gnirke A."/>
            <person name="Yurkov A.M."/>
            <person name="Nowrousian M."/>
            <person name="Sun S."/>
            <person name="Cuomo C.A."/>
            <person name="Heitman J."/>
        </authorList>
    </citation>
    <scope>NUCLEOTIDE SEQUENCE [LARGE SCALE GENOMIC DNA]</scope>
    <source>
        <strain evidence="4 5">CBS 13917</strain>
    </source>
</reference>
<dbReference type="Proteomes" id="UP001388673">
    <property type="component" value="Unassembled WGS sequence"/>
</dbReference>
<dbReference type="InterPro" id="IPR004827">
    <property type="entry name" value="bZIP"/>
</dbReference>
<dbReference type="GeneID" id="92181554"/>
<comment type="caution">
    <text evidence="4">The sequence shown here is derived from an EMBL/GenBank/DDBJ whole genome shotgun (WGS) entry which is preliminary data.</text>
</comment>
<feature type="compositionally biased region" description="Polar residues" evidence="2">
    <location>
        <begin position="152"/>
        <end position="195"/>
    </location>
</feature>
<organism evidence="4 5">
    <name type="scientific">Kwoniella newhampshirensis</name>
    <dbReference type="NCBI Taxonomy" id="1651941"/>
    <lineage>
        <taxon>Eukaryota</taxon>
        <taxon>Fungi</taxon>
        <taxon>Dikarya</taxon>
        <taxon>Basidiomycota</taxon>
        <taxon>Agaricomycotina</taxon>
        <taxon>Tremellomycetes</taxon>
        <taxon>Tremellales</taxon>
        <taxon>Cryptococcaceae</taxon>
        <taxon>Kwoniella</taxon>
    </lineage>
</organism>
<evidence type="ECO:0000259" key="3">
    <source>
        <dbReference type="PROSITE" id="PS00036"/>
    </source>
</evidence>
<dbReference type="EMBL" id="JBCAWK010000008">
    <property type="protein sequence ID" value="KAK8850378.1"/>
    <property type="molecule type" value="Genomic_DNA"/>
</dbReference>
<dbReference type="CDD" id="cd14688">
    <property type="entry name" value="bZIP_YAP"/>
    <property type="match status" value="1"/>
</dbReference>
<feature type="domain" description="BZIP" evidence="3">
    <location>
        <begin position="33"/>
        <end position="46"/>
    </location>
</feature>
<feature type="compositionally biased region" description="Gly residues" evidence="2">
    <location>
        <begin position="120"/>
        <end position="130"/>
    </location>
</feature>
<feature type="compositionally biased region" description="Low complexity" evidence="2">
    <location>
        <begin position="222"/>
        <end position="245"/>
    </location>
</feature>
<feature type="region of interest" description="Disordered" evidence="2">
    <location>
        <begin position="280"/>
        <end position="331"/>
    </location>
</feature>
<dbReference type="GO" id="GO:0003700">
    <property type="term" value="F:DNA-binding transcription factor activity"/>
    <property type="evidence" value="ECO:0007669"/>
    <property type="project" value="InterPro"/>
</dbReference>
<feature type="compositionally biased region" description="Gly residues" evidence="2">
    <location>
        <begin position="280"/>
        <end position="293"/>
    </location>
</feature>
<sequence length="331" mass="35353">MSPSVSSLSAKALITGLKGNTNGSFIMDDLDGRTRNAKAQKRHREKQKARVKALEESVQVLTAQLEDARRQLGQLPYPPGPSRLPISSHSPEFAQLQAENNYLREENADLRRQLYSLRGNYGGGQDGAGQDGVQSPPPRQGSGNAHVHARAMTTTASIQSTPNPEGDSASSSTSSFQHGVDHYSQTPRGSRNRVTSASSAPSASPYVNSSSFPADLRVHSLSNNANSSNTSTPNPNSGSNTSGPTQIESRYPVRYESHLYPPTAPPPHALPRSQMYGGVEGMGYGRSGEGEGMWGPESGPPPFAGAMGYPSVNYENSSSVGQPPEPWRQDH</sequence>
<proteinExistence type="predicted"/>
<name>A0AAW0YN28_9TREE</name>
<dbReference type="RefSeq" id="XP_066801809.1">
    <property type="nucleotide sequence ID" value="XM_066947395.1"/>
</dbReference>
<evidence type="ECO:0000313" key="4">
    <source>
        <dbReference type="EMBL" id="KAK8850378.1"/>
    </source>
</evidence>
<keyword evidence="5" id="KW-1185">Reference proteome</keyword>
<dbReference type="PROSITE" id="PS00036">
    <property type="entry name" value="BZIP_BASIC"/>
    <property type="match status" value="1"/>
</dbReference>